<evidence type="ECO:0000313" key="2">
    <source>
        <dbReference type="Proteomes" id="UP001054945"/>
    </source>
</evidence>
<sequence>MVSETLRKVVVLVANEMKGRNADRLEIANRARFSQNGRAGCDRGAPYKGKRGHLVKAFRKGKQGLKGNLSPSRLFPRNLIWGLDPGMVSETFRKCRSLGKRNADRLEIANRAQLCQNGVGVLEISRLY</sequence>
<evidence type="ECO:0008006" key="3">
    <source>
        <dbReference type="Google" id="ProtNLM"/>
    </source>
</evidence>
<dbReference type="Proteomes" id="UP001054945">
    <property type="component" value="Unassembled WGS sequence"/>
</dbReference>
<proteinExistence type="predicted"/>
<organism evidence="1 2">
    <name type="scientific">Caerostris extrusa</name>
    <name type="common">Bark spider</name>
    <name type="synonym">Caerostris bankana</name>
    <dbReference type="NCBI Taxonomy" id="172846"/>
    <lineage>
        <taxon>Eukaryota</taxon>
        <taxon>Metazoa</taxon>
        <taxon>Ecdysozoa</taxon>
        <taxon>Arthropoda</taxon>
        <taxon>Chelicerata</taxon>
        <taxon>Arachnida</taxon>
        <taxon>Araneae</taxon>
        <taxon>Araneomorphae</taxon>
        <taxon>Entelegynae</taxon>
        <taxon>Araneoidea</taxon>
        <taxon>Araneidae</taxon>
        <taxon>Caerostris</taxon>
    </lineage>
</organism>
<comment type="caution">
    <text evidence="1">The sequence shown here is derived from an EMBL/GenBank/DDBJ whole genome shotgun (WGS) entry which is preliminary data.</text>
</comment>
<name>A0AAV4T2L1_CAEEX</name>
<reference evidence="1 2" key="1">
    <citation type="submission" date="2021-06" db="EMBL/GenBank/DDBJ databases">
        <title>Caerostris extrusa draft genome.</title>
        <authorList>
            <person name="Kono N."/>
            <person name="Arakawa K."/>
        </authorList>
    </citation>
    <scope>NUCLEOTIDE SEQUENCE [LARGE SCALE GENOMIC DNA]</scope>
</reference>
<protein>
    <recommendedName>
        <fullName evidence="3">Ribosomal protein L4</fullName>
    </recommendedName>
</protein>
<gene>
    <name evidence="1" type="ORF">CEXT_717791</name>
</gene>
<dbReference type="AlphaFoldDB" id="A0AAV4T2L1"/>
<keyword evidence="2" id="KW-1185">Reference proteome</keyword>
<dbReference type="EMBL" id="BPLR01010252">
    <property type="protein sequence ID" value="GIY38058.1"/>
    <property type="molecule type" value="Genomic_DNA"/>
</dbReference>
<accession>A0AAV4T2L1</accession>
<evidence type="ECO:0000313" key="1">
    <source>
        <dbReference type="EMBL" id="GIY38058.1"/>
    </source>
</evidence>